<accession>A0A7Y9PFV9</accession>
<dbReference type="SMART" id="SM00228">
    <property type="entry name" value="PDZ"/>
    <property type="match status" value="1"/>
</dbReference>
<dbReference type="Gene3D" id="2.30.42.10">
    <property type="match status" value="1"/>
</dbReference>
<evidence type="ECO:0000313" key="2">
    <source>
        <dbReference type="EMBL" id="NYF79129.1"/>
    </source>
</evidence>
<comment type="caution">
    <text evidence="2">The sequence shown here is derived from an EMBL/GenBank/DDBJ whole genome shotgun (WGS) entry which is preliminary data.</text>
</comment>
<dbReference type="Gene3D" id="2.40.70.10">
    <property type="entry name" value="Acid Proteases"/>
    <property type="match status" value="2"/>
</dbReference>
<dbReference type="InterPro" id="IPR041489">
    <property type="entry name" value="PDZ_6"/>
</dbReference>
<dbReference type="SUPFAM" id="SSF50156">
    <property type="entry name" value="PDZ domain-like"/>
    <property type="match status" value="1"/>
</dbReference>
<dbReference type="RefSeq" id="WP_179489106.1">
    <property type="nucleotide sequence ID" value="NZ_JACCCW010000001.1"/>
</dbReference>
<dbReference type="EMBL" id="JACCCW010000001">
    <property type="protein sequence ID" value="NYF79129.1"/>
    <property type="molecule type" value="Genomic_DNA"/>
</dbReference>
<reference evidence="2 3" key="1">
    <citation type="submission" date="2020-07" db="EMBL/GenBank/DDBJ databases">
        <title>Genomic Encyclopedia of Type Strains, Phase IV (KMG-V): Genome sequencing to study the core and pangenomes of soil and plant-associated prokaryotes.</title>
        <authorList>
            <person name="Whitman W."/>
        </authorList>
    </citation>
    <scope>NUCLEOTIDE SEQUENCE [LARGE SCALE GENOMIC DNA]</scope>
    <source>
        <strain evidence="2 3">X4EP2</strain>
    </source>
</reference>
<gene>
    <name evidence="2" type="ORF">HDF17_001416</name>
</gene>
<keyword evidence="3" id="KW-1185">Reference proteome</keyword>
<organism evidence="2 3">
    <name type="scientific">Granulicella arctica</name>
    <dbReference type="NCBI Taxonomy" id="940613"/>
    <lineage>
        <taxon>Bacteria</taxon>
        <taxon>Pseudomonadati</taxon>
        <taxon>Acidobacteriota</taxon>
        <taxon>Terriglobia</taxon>
        <taxon>Terriglobales</taxon>
        <taxon>Acidobacteriaceae</taxon>
        <taxon>Granulicella</taxon>
    </lineage>
</organism>
<sequence length="373" mass="39641">MQVISGLVYMQGEVNSSAPLNVILDSGSGISIVNPPVAKTLGLISTHSTEAAGIAKGSDQTLHWVDDCELKWGSQAGQLSLLHQQSAILPIDYVSAQVGKRVDALFGSSLFLHYTIAVDYEQERVTFSPTSFGTLPPGTSIPIQIMSNIPFVQASIEGEDGKKITALFLVDSGTSGAMILNEKFLDAHPDIIAQTRYVETPATSAVGGVIHSTRVRVPKVGLGPYLFSGAVAVVPQAGVGALSNANIAGFIGAGILQRFTVTWDYTGKRMFLSPNRRLGEPFETDASGLHLISPGPEYQRVMIDSVLPGSPAEKAGLAPGDEILAVDKVKDLPLWKVSAALHKAGTSVRLSVRRKAMTLNITLPLRSPFQQES</sequence>
<feature type="domain" description="PDZ" evidence="1">
    <location>
        <begin position="288"/>
        <end position="356"/>
    </location>
</feature>
<dbReference type="PROSITE" id="PS50106">
    <property type="entry name" value="PDZ"/>
    <property type="match status" value="1"/>
</dbReference>
<dbReference type="InterPro" id="IPR001478">
    <property type="entry name" value="PDZ"/>
</dbReference>
<name>A0A7Y9PFV9_9BACT</name>
<proteinExistence type="predicted"/>
<dbReference type="InterPro" id="IPR036034">
    <property type="entry name" value="PDZ_sf"/>
</dbReference>
<protein>
    <recommendedName>
        <fullName evidence="1">PDZ domain-containing protein</fullName>
    </recommendedName>
</protein>
<evidence type="ECO:0000259" key="1">
    <source>
        <dbReference type="PROSITE" id="PS50106"/>
    </source>
</evidence>
<dbReference type="Proteomes" id="UP000589520">
    <property type="component" value="Unassembled WGS sequence"/>
</dbReference>
<dbReference type="Pfam" id="PF17820">
    <property type="entry name" value="PDZ_6"/>
    <property type="match status" value="1"/>
</dbReference>
<evidence type="ECO:0000313" key="3">
    <source>
        <dbReference type="Proteomes" id="UP000589520"/>
    </source>
</evidence>
<dbReference type="AlphaFoldDB" id="A0A7Y9PFV9"/>
<dbReference type="InterPro" id="IPR021109">
    <property type="entry name" value="Peptidase_aspartic_dom_sf"/>
</dbReference>